<dbReference type="WBParaSite" id="SMUV_0000150601-mRNA-1">
    <property type="protein sequence ID" value="SMUV_0000150601-mRNA-1"/>
    <property type="gene ID" value="SMUV_0000150601"/>
</dbReference>
<evidence type="ECO:0000313" key="2">
    <source>
        <dbReference type="Proteomes" id="UP000046393"/>
    </source>
</evidence>
<dbReference type="AlphaFoldDB" id="A0A0N5ABI0"/>
<keyword evidence="2" id="KW-1185">Reference proteome</keyword>
<sequence>MANCKFVHSYFIGMFFLRVGTIYGVRQRQPSVLLLDFICSVCCWSLDMFTCEYRRLKQAIHTAAANASATATDNAATATATATTAAADADADAIL</sequence>
<proteinExistence type="predicted"/>
<keyword evidence="1" id="KW-0812">Transmembrane</keyword>
<evidence type="ECO:0000256" key="1">
    <source>
        <dbReference type="SAM" id="Phobius"/>
    </source>
</evidence>
<feature type="transmembrane region" description="Helical" evidence="1">
    <location>
        <begin position="7"/>
        <end position="25"/>
    </location>
</feature>
<evidence type="ECO:0000313" key="3">
    <source>
        <dbReference type="WBParaSite" id="SMUV_0000150601-mRNA-1"/>
    </source>
</evidence>
<keyword evidence="1" id="KW-1133">Transmembrane helix</keyword>
<name>A0A0N5ABI0_9BILA</name>
<organism evidence="2 3">
    <name type="scientific">Syphacia muris</name>
    <dbReference type="NCBI Taxonomy" id="451379"/>
    <lineage>
        <taxon>Eukaryota</taxon>
        <taxon>Metazoa</taxon>
        <taxon>Ecdysozoa</taxon>
        <taxon>Nematoda</taxon>
        <taxon>Chromadorea</taxon>
        <taxon>Rhabditida</taxon>
        <taxon>Spirurina</taxon>
        <taxon>Oxyuridomorpha</taxon>
        <taxon>Oxyuroidea</taxon>
        <taxon>Oxyuridae</taxon>
        <taxon>Syphacia</taxon>
    </lineage>
</organism>
<keyword evidence="1" id="KW-0472">Membrane</keyword>
<accession>A0A0N5ABI0</accession>
<dbReference type="Proteomes" id="UP000046393">
    <property type="component" value="Unplaced"/>
</dbReference>
<reference evidence="3" key="1">
    <citation type="submission" date="2017-02" db="UniProtKB">
        <authorList>
            <consortium name="WormBaseParasite"/>
        </authorList>
    </citation>
    <scope>IDENTIFICATION</scope>
</reference>
<protein>
    <submittedName>
        <fullName evidence="3">Secreted protein</fullName>
    </submittedName>
</protein>